<gene>
    <name evidence="2" type="ORF">NQ314_012827</name>
</gene>
<evidence type="ECO:0000313" key="2">
    <source>
        <dbReference type="EMBL" id="KAJ8935408.1"/>
    </source>
</evidence>
<keyword evidence="3" id="KW-1185">Reference proteome</keyword>
<comment type="caution">
    <text evidence="2">The sequence shown here is derived from an EMBL/GenBank/DDBJ whole genome shotgun (WGS) entry which is preliminary data.</text>
</comment>
<dbReference type="EMBL" id="JANEYF010003577">
    <property type="protein sequence ID" value="KAJ8935408.1"/>
    <property type="molecule type" value="Genomic_DNA"/>
</dbReference>
<dbReference type="PANTHER" id="PTHR46599">
    <property type="entry name" value="PIGGYBAC TRANSPOSABLE ELEMENT-DERIVED PROTEIN 4"/>
    <property type="match status" value="1"/>
</dbReference>
<dbReference type="PANTHER" id="PTHR46599:SF6">
    <property type="entry name" value="DUAL SPECIFICITY PHOSPHATASE 26"/>
    <property type="match status" value="1"/>
</dbReference>
<organism evidence="2 3">
    <name type="scientific">Rhamnusium bicolor</name>
    <dbReference type="NCBI Taxonomy" id="1586634"/>
    <lineage>
        <taxon>Eukaryota</taxon>
        <taxon>Metazoa</taxon>
        <taxon>Ecdysozoa</taxon>
        <taxon>Arthropoda</taxon>
        <taxon>Hexapoda</taxon>
        <taxon>Insecta</taxon>
        <taxon>Pterygota</taxon>
        <taxon>Neoptera</taxon>
        <taxon>Endopterygota</taxon>
        <taxon>Coleoptera</taxon>
        <taxon>Polyphaga</taxon>
        <taxon>Cucujiformia</taxon>
        <taxon>Chrysomeloidea</taxon>
        <taxon>Cerambycidae</taxon>
        <taxon>Lepturinae</taxon>
        <taxon>Rhagiini</taxon>
        <taxon>Rhamnusium</taxon>
    </lineage>
</organism>
<name>A0AAV8X9D4_9CUCU</name>
<evidence type="ECO:0000313" key="3">
    <source>
        <dbReference type="Proteomes" id="UP001162156"/>
    </source>
</evidence>
<dbReference type="InterPro" id="IPR029526">
    <property type="entry name" value="PGBD"/>
</dbReference>
<dbReference type="Pfam" id="PF13843">
    <property type="entry name" value="DDE_Tnp_1_7"/>
    <property type="match status" value="2"/>
</dbReference>
<dbReference type="AlphaFoldDB" id="A0AAV8X9D4"/>
<proteinExistence type="predicted"/>
<feature type="domain" description="PiggyBac transposable element-derived protein" evidence="1">
    <location>
        <begin position="63"/>
        <end position="125"/>
    </location>
</feature>
<accession>A0AAV8X9D4</accession>
<dbReference type="Proteomes" id="UP001162156">
    <property type="component" value="Unassembled WGS sequence"/>
</dbReference>
<evidence type="ECO:0000259" key="1">
    <source>
        <dbReference type="Pfam" id="PF13843"/>
    </source>
</evidence>
<protein>
    <recommendedName>
        <fullName evidence="1">PiggyBac transposable element-derived protein domain-containing protein</fullName>
    </recommendedName>
</protein>
<reference evidence="2" key="1">
    <citation type="journal article" date="2023" name="Insect Mol. Biol.">
        <title>Genome sequencing provides insights into the evolution of gene families encoding plant cell wall-degrading enzymes in longhorned beetles.</title>
        <authorList>
            <person name="Shin N.R."/>
            <person name="Okamura Y."/>
            <person name="Kirsch R."/>
            <person name="Pauchet Y."/>
        </authorList>
    </citation>
    <scope>NUCLEOTIDE SEQUENCE</scope>
    <source>
        <strain evidence="2">RBIC_L_NR</strain>
    </source>
</reference>
<sequence length="381" mass="43753">MPPDTKQSGDNEEIVSLSRNEPVHVLPRWTGKDGKKWLNHKPKIPPTKIRGQNIISKLPGVKDDFIEEIVNYTIKKLDLLRPSYQRPKDCRPTDFEELLAFIGLLYIAGIKKDKHLNTKELWATDGTAPDYFLTLVGTLRENKPQIPPRLLEVRDRPVESSMFAFGIQPNHCMLASFVPKKNKNVLMISTLPDNDYIDPTSIQNKPDIITYYNLMKGGVDVVDRMKSEYSVSQVSNHWPFTIFNSMLNIGTINSQIIYKSNTDVFLTRRSFISILSKQLIGPYLLRRATITSLSFNLREEINSIIKNGPKEKYHEKIQNLQSLKILERGQDVVFVQLEKTDLPNIGATHARFQYARNTQPEQLLFVIDVQTIQAKLMNNFV</sequence>
<feature type="domain" description="PiggyBac transposable element-derived protein" evidence="1">
    <location>
        <begin position="134"/>
        <end position="254"/>
    </location>
</feature>